<evidence type="ECO:0000259" key="1">
    <source>
        <dbReference type="PROSITE" id="PS50181"/>
    </source>
</evidence>
<evidence type="ECO:0000313" key="3">
    <source>
        <dbReference type="Proteomes" id="UP000032180"/>
    </source>
</evidence>
<accession>A0A0D9XCP3</accession>
<reference evidence="2" key="3">
    <citation type="submission" date="2015-04" db="UniProtKB">
        <authorList>
            <consortium name="EnsemblPlants"/>
        </authorList>
    </citation>
    <scope>IDENTIFICATION</scope>
</reference>
<dbReference type="PROSITE" id="PS50181">
    <property type="entry name" value="FBOX"/>
    <property type="match status" value="1"/>
</dbReference>
<dbReference type="Gramene" id="LPERR09G04480.1">
    <property type="protein sequence ID" value="LPERR09G04480.1"/>
    <property type="gene ID" value="LPERR09G04480"/>
</dbReference>
<keyword evidence="3" id="KW-1185">Reference proteome</keyword>
<dbReference type="AlphaFoldDB" id="A0A0D9XCP3"/>
<protein>
    <recommendedName>
        <fullName evidence="1">F-box domain-containing protein</fullName>
    </recommendedName>
</protein>
<evidence type="ECO:0000313" key="2">
    <source>
        <dbReference type="EnsemblPlants" id="LPERR09G04480.1"/>
    </source>
</evidence>
<dbReference type="Gene3D" id="1.20.1280.50">
    <property type="match status" value="1"/>
</dbReference>
<reference evidence="2 3" key="1">
    <citation type="submission" date="2012-08" db="EMBL/GenBank/DDBJ databases">
        <title>Oryza genome evolution.</title>
        <authorList>
            <person name="Wing R.A."/>
        </authorList>
    </citation>
    <scope>NUCLEOTIDE SEQUENCE</scope>
</reference>
<dbReference type="eggNOG" id="ENOG502R73F">
    <property type="taxonomic scope" value="Eukaryota"/>
</dbReference>
<dbReference type="InterPro" id="IPR036047">
    <property type="entry name" value="F-box-like_dom_sf"/>
</dbReference>
<proteinExistence type="predicted"/>
<dbReference type="SUPFAM" id="SSF81383">
    <property type="entry name" value="F-box domain"/>
    <property type="match status" value="1"/>
</dbReference>
<dbReference type="EnsemblPlants" id="LPERR09G04480.1">
    <property type="protein sequence ID" value="LPERR09G04480.1"/>
    <property type="gene ID" value="LPERR09G04480"/>
</dbReference>
<organism evidence="2 3">
    <name type="scientific">Leersia perrieri</name>
    <dbReference type="NCBI Taxonomy" id="77586"/>
    <lineage>
        <taxon>Eukaryota</taxon>
        <taxon>Viridiplantae</taxon>
        <taxon>Streptophyta</taxon>
        <taxon>Embryophyta</taxon>
        <taxon>Tracheophyta</taxon>
        <taxon>Spermatophyta</taxon>
        <taxon>Magnoliopsida</taxon>
        <taxon>Liliopsida</taxon>
        <taxon>Poales</taxon>
        <taxon>Poaceae</taxon>
        <taxon>BOP clade</taxon>
        <taxon>Oryzoideae</taxon>
        <taxon>Oryzeae</taxon>
        <taxon>Oryzinae</taxon>
        <taxon>Leersia</taxon>
    </lineage>
</organism>
<dbReference type="PANTHER" id="PTHR33207">
    <property type="entry name" value="F-BOX DOMAIN CONTAINING PROTEIN-RELATED"/>
    <property type="match status" value="1"/>
</dbReference>
<sequence>MPTERRRCNRRDNRTPRTNVVEARATATSMRDVPDHLLEEILLRLASTVCLVRATYACKRWRRVVATSAAFRALHGARYLAGHYHTYDDASSSTGRNFVFVPSSSLAGSDSRRLSNLDFLPECEISHSWDLADCRGSLLLLSKNNKKKTTTRNGSRCCFTFPDLIVCDPLIRRYQRIPCPAGLAGYQCLGVFLLDGGEGDIGIGMSNFRIICVLYHCYAMNNDVNVHLGEPLACVFSSGDGGGGWRIPHTTSAGDIVLPGRTIDATSFVGRANGRLYWGIDDDDGAMLVLDETTVQLSLITFPEIIRENYDKRTFRIVAGDDGGMRVIRVISNHLKVFMQLAGSGDGDGDGDGEWVVEKLVWLPEATRGLEGYDEWYFQQGEEAMIVAANAAYVLLTPAVEDTWLFSVELETMRVECQQERNKFAGVAYPYELSWPSSLQAADSDQNISERRQC</sequence>
<dbReference type="HOGENOM" id="CLU_038427_0_0_1"/>
<reference evidence="3" key="2">
    <citation type="submission" date="2013-12" db="EMBL/GenBank/DDBJ databases">
        <authorList>
            <person name="Yu Y."/>
            <person name="Lee S."/>
            <person name="de Baynast K."/>
            <person name="Wissotski M."/>
            <person name="Liu L."/>
            <person name="Talag J."/>
            <person name="Goicoechea J."/>
            <person name="Angelova A."/>
            <person name="Jetty R."/>
            <person name="Kudrna D."/>
            <person name="Golser W."/>
            <person name="Rivera L."/>
            <person name="Zhang J."/>
            <person name="Wing R."/>
        </authorList>
    </citation>
    <scope>NUCLEOTIDE SEQUENCE</scope>
</reference>
<feature type="domain" description="F-box" evidence="1">
    <location>
        <begin position="27"/>
        <end position="74"/>
    </location>
</feature>
<dbReference type="InterPro" id="IPR001810">
    <property type="entry name" value="F-box_dom"/>
</dbReference>
<dbReference type="Proteomes" id="UP000032180">
    <property type="component" value="Chromosome 9"/>
</dbReference>
<dbReference type="InterPro" id="IPR056594">
    <property type="entry name" value="AT5G49610-like_b-prop"/>
</dbReference>
<dbReference type="Pfam" id="PF23635">
    <property type="entry name" value="Beta-prop_AT5G49610-like"/>
    <property type="match status" value="1"/>
</dbReference>
<name>A0A0D9XCP3_9ORYZ</name>